<evidence type="ECO:0000256" key="4">
    <source>
        <dbReference type="ARBA" id="ARBA00023235"/>
    </source>
</evidence>
<dbReference type="OrthoDB" id="1902587at2759"/>
<dbReference type="InterPro" id="IPR046357">
    <property type="entry name" value="PPIase_dom_sf"/>
</dbReference>
<dbReference type="EC" id="5.2.1.8" evidence="2 5"/>
<dbReference type="PROSITE" id="PS51318">
    <property type="entry name" value="TAT"/>
    <property type="match status" value="1"/>
</dbReference>
<comment type="caution">
    <text evidence="8">The sequence shown here is derived from an EMBL/GenBank/DDBJ whole genome shotgun (WGS) entry which is preliminary data.</text>
</comment>
<dbReference type="InterPro" id="IPR006311">
    <property type="entry name" value="TAT_signal"/>
</dbReference>
<keyword evidence="3 5" id="KW-0697">Rotamase</keyword>
<evidence type="ECO:0000259" key="7">
    <source>
        <dbReference type="PROSITE" id="PS50059"/>
    </source>
</evidence>
<proteinExistence type="predicted"/>
<evidence type="ECO:0000313" key="8">
    <source>
        <dbReference type="EMBL" id="KAG5181574.1"/>
    </source>
</evidence>
<dbReference type="PROSITE" id="PS50059">
    <property type="entry name" value="FKBP_PPIASE"/>
    <property type="match status" value="1"/>
</dbReference>
<reference evidence="8" key="1">
    <citation type="submission" date="2021-02" db="EMBL/GenBank/DDBJ databases">
        <title>First Annotated Genome of the Yellow-green Alga Tribonema minus.</title>
        <authorList>
            <person name="Mahan K.M."/>
        </authorList>
    </citation>
    <scope>NUCLEOTIDE SEQUENCE</scope>
    <source>
        <strain evidence="8">UTEX B ZZ1240</strain>
    </source>
</reference>
<dbReference type="GO" id="GO:0003755">
    <property type="term" value="F:peptidyl-prolyl cis-trans isomerase activity"/>
    <property type="evidence" value="ECO:0007669"/>
    <property type="project" value="UniProtKB-KW"/>
</dbReference>
<feature type="compositionally biased region" description="Basic and acidic residues" evidence="6">
    <location>
        <begin position="41"/>
        <end position="80"/>
    </location>
</feature>
<name>A0A835YV71_9STRA</name>
<dbReference type="InterPro" id="IPR001179">
    <property type="entry name" value="PPIase_FKBP_dom"/>
</dbReference>
<dbReference type="Pfam" id="PF00254">
    <property type="entry name" value="FKBP_C"/>
    <property type="match status" value="1"/>
</dbReference>
<dbReference type="Gene3D" id="3.10.50.40">
    <property type="match status" value="1"/>
</dbReference>
<evidence type="ECO:0000313" key="9">
    <source>
        <dbReference type="Proteomes" id="UP000664859"/>
    </source>
</evidence>
<organism evidence="8 9">
    <name type="scientific">Tribonema minus</name>
    <dbReference type="NCBI Taxonomy" id="303371"/>
    <lineage>
        <taxon>Eukaryota</taxon>
        <taxon>Sar</taxon>
        <taxon>Stramenopiles</taxon>
        <taxon>Ochrophyta</taxon>
        <taxon>PX clade</taxon>
        <taxon>Xanthophyceae</taxon>
        <taxon>Tribonematales</taxon>
        <taxon>Tribonemataceae</taxon>
        <taxon>Tribonema</taxon>
    </lineage>
</organism>
<dbReference type="PANTHER" id="PTHR43811:SF19">
    <property type="entry name" value="39 KDA FK506-BINDING NUCLEAR PROTEIN"/>
    <property type="match status" value="1"/>
</dbReference>
<comment type="catalytic activity">
    <reaction evidence="1 5">
        <text>[protein]-peptidylproline (omega=180) = [protein]-peptidylproline (omega=0)</text>
        <dbReference type="Rhea" id="RHEA:16237"/>
        <dbReference type="Rhea" id="RHEA-COMP:10747"/>
        <dbReference type="Rhea" id="RHEA-COMP:10748"/>
        <dbReference type="ChEBI" id="CHEBI:83833"/>
        <dbReference type="ChEBI" id="CHEBI:83834"/>
        <dbReference type="EC" id="5.2.1.8"/>
    </reaction>
</comment>
<protein>
    <recommendedName>
        <fullName evidence="2 5">peptidylprolyl isomerase</fullName>
        <ecNumber evidence="2 5">5.2.1.8</ecNumber>
    </recommendedName>
</protein>
<dbReference type="AlphaFoldDB" id="A0A835YV71"/>
<keyword evidence="9" id="KW-1185">Reference proteome</keyword>
<feature type="region of interest" description="Disordered" evidence="6">
    <location>
        <begin position="28"/>
        <end position="81"/>
    </location>
</feature>
<dbReference type="PANTHER" id="PTHR43811">
    <property type="entry name" value="FKBP-TYPE PEPTIDYL-PROLYL CIS-TRANS ISOMERASE FKPA"/>
    <property type="match status" value="1"/>
</dbReference>
<accession>A0A835YV71</accession>
<dbReference type="EMBL" id="JAFCMP010000312">
    <property type="protein sequence ID" value="KAG5181574.1"/>
    <property type="molecule type" value="Genomic_DNA"/>
</dbReference>
<evidence type="ECO:0000256" key="6">
    <source>
        <dbReference type="SAM" id="MobiDB-lite"/>
    </source>
</evidence>
<gene>
    <name evidence="8" type="ORF">JKP88DRAFT_263541</name>
</gene>
<evidence type="ECO:0000256" key="5">
    <source>
        <dbReference type="PROSITE-ProRule" id="PRU00277"/>
    </source>
</evidence>
<keyword evidence="4 5" id="KW-0413">Isomerase</keyword>
<evidence type="ECO:0000256" key="2">
    <source>
        <dbReference type="ARBA" id="ARBA00013194"/>
    </source>
</evidence>
<dbReference type="Proteomes" id="UP000664859">
    <property type="component" value="Unassembled WGS sequence"/>
</dbReference>
<evidence type="ECO:0000256" key="1">
    <source>
        <dbReference type="ARBA" id="ARBA00000971"/>
    </source>
</evidence>
<feature type="domain" description="PPIase FKBP-type" evidence="7">
    <location>
        <begin position="114"/>
        <end position="194"/>
    </location>
</feature>
<sequence>MGVVPPMSRRAALGKLSFAAGAALATQPASALVKGNAPPTAEERARKRAEAAEREKSRSISEAKDAGEKREVEMRSKYETEETALGSDTAFKVTQNGVRYKDIALGAGAQVNKGSTVDLRYRVMKLGKRSYNGLSGEATMVFSLGYGEDDDKEGSVVTVPVGKGKLITAVDEAIVGMKLGGKRRVLVRPDRGQGWKKDDPNCAALIDVGIASGIPGATIAKVEDCIDETLEPRPVSYGAKRRMARRFDEALIVEIEPVAVR</sequence>
<dbReference type="SUPFAM" id="SSF54534">
    <property type="entry name" value="FKBP-like"/>
    <property type="match status" value="1"/>
</dbReference>
<evidence type="ECO:0000256" key="3">
    <source>
        <dbReference type="ARBA" id="ARBA00023110"/>
    </source>
</evidence>